<evidence type="ECO:0000259" key="3">
    <source>
        <dbReference type="Pfam" id="PF03178"/>
    </source>
</evidence>
<feature type="domain" description="RSE1/DDB1/CPSF1 second beta-propeller" evidence="5">
    <location>
        <begin position="452"/>
        <end position="755"/>
    </location>
</feature>
<dbReference type="SUPFAM" id="SSF69322">
    <property type="entry name" value="Tricorn protease domain 2"/>
    <property type="match status" value="1"/>
</dbReference>
<feature type="domain" description="RSE1/DDB1/CPSF1 first beta-propeller" evidence="4">
    <location>
        <begin position="12"/>
        <end position="384"/>
    </location>
</feature>
<keyword evidence="2" id="KW-0539">Nucleus</keyword>
<dbReference type="GO" id="GO:0003676">
    <property type="term" value="F:nucleic acid binding"/>
    <property type="evidence" value="ECO:0007669"/>
    <property type="project" value="InterPro"/>
</dbReference>
<dbReference type="EMBL" id="CDPU01000001">
    <property type="protein sequence ID" value="CEO44383.1"/>
    <property type="molecule type" value="Genomic_DNA"/>
</dbReference>
<dbReference type="InterPro" id="IPR004871">
    <property type="entry name" value="RSE1/DDB1/CPSF1_C"/>
</dbReference>
<organism evidence="6">
    <name type="scientific">Bionectria ochroleuca</name>
    <name type="common">Gliocladium roseum</name>
    <dbReference type="NCBI Taxonomy" id="29856"/>
    <lineage>
        <taxon>Eukaryota</taxon>
        <taxon>Fungi</taxon>
        <taxon>Dikarya</taxon>
        <taxon>Ascomycota</taxon>
        <taxon>Pezizomycotina</taxon>
        <taxon>Sordariomycetes</taxon>
        <taxon>Hypocreomycetidae</taxon>
        <taxon>Hypocreales</taxon>
        <taxon>Bionectriaceae</taxon>
        <taxon>Clonostachys</taxon>
    </lineage>
</organism>
<dbReference type="InterPro" id="IPR015943">
    <property type="entry name" value="WD40/YVTN_repeat-like_dom_sf"/>
</dbReference>
<dbReference type="Pfam" id="PF23726">
    <property type="entry name" value="Beta-prop_RSE1_2nd"/>
    <property type="match status" value="1"/>
</dbReference>
<evidence type="ECO:0000259" key="5">
    <source>
        <dbReference type="Pfam" id="PF23726"/>
    </source>
</evidence>
<dbReference type="AlphaFoldDB" id="A0A0B7JHZ1"/>
<comment type="subcellular location">
    <subcellularLocation>
        <location evidence="1">Nucleus</location>
    </subcellularLocation>
</comment>
<dbReference type="Pfam" id="PF03178">
    <property type="entry name" value="CPSF_A"/>
    <property type="match status" value="1"/>
</dbReference>
<dbReference type="PANTHER" id="PTHR10644">
    <property type="entry name" value="DNA REPAIR/RNA PROCESSING CPSF FAMILY"/>
    <property type="match status" value="1"/>
</dbReference>
<gene>
    <name evidence="6" type="ORF">BN869_000000438_1</name>
</gene>
<proteinExistence type="predicted"/>
<evidence type="ECO:0000256" key="2">
    <source>
        <dbReference type="ARBA" id="ARBA00023242"/>
    </source>
</evidence>
<dbReference type="InterPro" id="IPR018846">
    <property type="entry name" value="Beta-prop_RSE1/DDB1/CPSF1_1st"/>
</dbReference>
<evidence type="ECO:0000259" key="4">
    <source>
        <dbReference type="Pfam" id="PF10433"/>
    </source>
</evidence>
<protein>
    <recommendedName>
        <fullName evidence="7">DNA damage-binding protein 1</fullName>
    </recommendedName>
</protein>
<evidence type="ECO:0000313" key="6">
    <source>
        <dbReference type="EMBL" id="CEO44383.1"/>
    </source>
</evidence>
<dbReference type="Gene3D" id="1.10.150.910">
    <property type="match status" value="1"/>
</dbReference>
<feature type="domain" description="RSE1/DDB1/CPSF1 C-terminal" evidence="3">
    <location>
        <begin position="807"/>
        <end position="1133"/>
    </location>
</feature>
<evidence type="ECO:0008006" key="7">
    <source>
        <dbReference type="Google" id="ProtNLM"/>
    </source>
</evidence>
<sequence>MSYIAPVHLATSIRHALWMRFLSPDQEDLVLSKANRIEIWQLDEDGLTKKHSVVIYGTIVMLQRLQPKDSETDLLFVGTDRQHYFTLAWNSETKEVETVTEKYIHDEAEPFMRHSQSQNKCLVDPTGKFVVMHLWEGVLTVFKLRTRGRETTRLDAIAQVRHTELWMKASAFIHSRTGHPRIVFLYKSQQEHEEARIAVYRLTKDDRGGEVSKFDPQKDRELDEKIKDPYASMIIPVPVPEEKRYHVRKSEGTKAHLGGFLVIGETLLTYFDSLTYTSLSSGLKEPRIYISWAQYDATHYFLADDYGRMDLLTVETASEPTGEVVTGLNVCPMKFTDTDFPTTARASRLVYLGQDILFLASHHGDPQLLLVNTHSKEMRLLKSFSNNAPILDFAVMDIGNRDGDQQAGNAFSSGQARIVAGCGAYHDGTLRSIRSGVGLEDWGILFDQTDTRALFTLKSYGAKSVDTLVVSLMDLTRVFKFDADGGVEEVFSHEGIIMESETLLLRNLPTGQVLQVTTRSVALIDPESGVAASSWTSPEGKVVTAASANDKWLLLAIDGSVLVRFNLENDLEELSQSRDTGSNSLENQISCIHAAQSPQNLGVVGWWASGTISIIDLATLQPIHGESLRQSDDSASVPRDIALVQLHPVETSGPTLFIATEDGNVITFNVSISNFEISGRKTVTLGNGPSRFHLLPHGDGECSIFVTTEFASLIYSSEGRIIYSATTADDATFVAPFDSEAFPGSIIISTNDHVKLSFVDRERLTHVKPLRVRETVRRIAYAPDSKAFAIACIKKELIQSEEIITNTIKLVDEIIFQEQGTPFLLDGSTGTELVECMVRASLHDSNGNPAERLIVGTSFVENSPSLTAGSDIQGRILVLGVDQNRQLYQIKEIKLRGNCRCLGVMGDHIVAGLTKTVVVFSYSEDTTATAQVEKLASYRPASVPVSFDITGNIIGIVDLSQSMALVEFVPRQGVTAARLDERARHYHPSWSTAICALDDEKWLEADSKGNLVVLRQNKEAPLEQDRQRMDIISELNIGEQINRIRKLHVAPDENAAVWPKAFLASSEGSVYMYGEVAPRYQDLLINFQSSLARHAKPVGDINFDLWRAYRSEARENNGPFRFLDGEMLERFLDMNESMQEEVCEGLGPSVEDMRNIVEELRRLH</sequence>
<accession>A0A0B7JHZ1</accession>
<dbReference type="Gene3D" id="2.130.10.10">
    <property type="entry name" value="YVTN repeat-like/Quinoprotein amine dehydrogenase"/>
    <property type="match status" value="3"/>
</dbReference>
<dbReference type="GO" id="GO:0005634">
    <property type="term" value="C:nucleus"/>
    <property type="evidence" value="ECO:0007669"/>
    <property type="project" value="UniProtKB-SubCell"/>
</dbReference>
<dbReference type="InterPro" id="IPR050358">
    <property type="entry name" value="RSE1/DDB1/CFT1"/>
</dbReference>
<dbReference type="Pfam" id="PF10433">
    <property type="entry name" value="Beta-prop_RSE1_1st"/>
    <property type="match status" value="1"/>
</dbReference>
<dbReference type="InterPro" id="IPR058543">
    <property type="entry name" value="Beta-prop_RSE1/DDB1/CPSF1_2nd"/>
</dbReference>
<evidence type="ECO:0000256" key="1">
    <source>
        <dbReference type="ARBA" id="ARBA00004123"/>
    </source>
</evidence>
<name>A0A0B7JHZ1_BIOOC</name>
<reference evidence="6" key="1">
    <citation type="submission" date="2015-01" db="EMBL/GenBank/DDBJ databases">
        <authorList>
            <person name="Durling Mikael"/>
        </authorList>
    </citation>
    <scope>NUCLEOTIDE SEQUENCE</scope>
</reference>